<accession>A0ABD2PTS7</accession>
<keyword evidence="5" id="KW-1185">Reference proteome</keyword>
<dbReference type="PANTHER" id="PTHR46200:SF1">
    <property type="entry name" value="GATOR COMPLEX PROTEIN WDR24"/>
    <property type="match status" value="1"/>
</dbReference>
<feature type="region of interest" description="Disordered" evidence="3">
    <location>
        <begin position="33"/>
        <end position="54"/>
    </location>
</feature>
<dbReference type="PANTHER" id="PTHR46200">
    <property type="entry name" value="GATOR COMPLEX PROTEIN WDR24"/>
    <property type="match status" value="1"/>
</dbReference>
<organism evidence="4 5">
    <name type="scientific">Cichlidogyrus casuarinus</name>
    <dbReference type="NCBI Taxonomy" id="1844966"/>
    <lineage>
        <taxon>Eukaryota</taxon>
        <taxon>Metazoa</taxon>
        <taxon>Spiralia</taxon>
        <taxon>Lophotrochozoa</taxon>
        <taxon>Platyhelminthes</taxon>
        <taxon>Monogenea</taxon>
        <taxon>Monopisthocotylea</taxon>
        <taxon>Dactylogyridea</taxon>
        <taxon>Ancyrocephalidae</taxon>
        <taxon>Cichlidogyrus</taxon>
    </lineage>
</organism>
<keyword evidence="2" id="KW-0677">Repeat</keyword>
<reference evidence="4 5" key="1">
    <citation type="submission" date="2024-11" db="EMBL/GenBank/DDBJ databases">
        <title>Adaptive evolution of stress response genes in parasites aligns with host niche diversity.</title>
        <authorList>
            <person name="Hahn C."/>
            <person name="Resl P."/>
        </authorList>
    </citation>
    <scope>NUCLEOTIDE SEQUENCE [LARGE SCALE GENOMIC DNA]</scope>
    <source>
        <strain evidence="4">EGGRZ-B1_66</strain>
        <tissue evidence="4">Body</tissue>
    </source>
</reference>
<proteinExistence type="predicted"/>
<keyword evidence="1" id="KW-0853">WD repeat</keyword>
<evidence type="ECO:0000313" key="4">
    <source>
        <dbReference type="EMBL" id="KAL3309866.1"/>
    </source>
</evidence>
<gene>
    <name evidence="4" type="primary">WDR24</name>
    <name evidence="4" type="ORF">Ciccas_011579</name>
</gene>
<evidence type="ECO:0000256" key="2">
    <source>
        <dbReference type="ARBA" id="ARBA00022737"/>
    </source>
</evidence>
<evidence type="ECO:0000256" key="1">
    <source>
        <dbReference type="ARBA" id="ARBA00022574"/>
    </source>
</evidence>
<dbReference type="AlphaFoldDB" id="A0ABD2PTS7"/>
<sequence>MSLNASVQPALRLRKIKDKINLYDKIDTLMGRESERRDSRRTQSVVKQRSTESKSTRKFFGKRVGKRALMPRKSESNFDDMIQHTLAPLNKALLEDVTPPFLMVERQRLDENFGMIPASFLQRSVQSDCDELEQVGLQPWDPIIDLNKWMMQLIDQGELSTVCTALLFLGPDRLNLWQHFSETQVNSWFMAYIDLLSRFQLWITSSRIYKFLGLSSGLMDESNFSAPRHDSEVEQKVFSPSGDRRLSQGECFPCQCPPLAGEVARLNQNGTTFTIKCTACNKLIQPVLSRDCGPQEQVATNPSTPLDTVSAAGWACNRHSDRPASLSLCVLCHSTVRGLYIVCQLCNHGGHLHHIQVAFFKSLTPSFHSNGASVVVANVPQAVVIFANTETSCYFLI</sequence>
<comment type="caution">
    <text evidence="4">The sequence shown here is derived from an EMBL/GenBank/DDBJ whole genome shotgun (WGS) entry which is preliminary data.</text>
</comment>
<protein>
    <submittedName>
        <fullName evidence="4">WD repeat-containing protein 24</fullName>
    </submittedName>
</protein>
<evidence type="ECO:0000313" key="5">
    <source>
        <dbReference type="Proteomes" id="UP001626550"/>
    </source>
</evidence>
<dbReference type="InterPro" id="IPR037590">
    <property type="entry name" value="WDR24"/>
</dbReference>
<evidence type="ECO:0000256" key="3">
    <source>
        <dbReference type="SAM" id="MobiDB-lite"/>
    </source>
</evidence>
<name>A0ABD2PTS7_9PLAT</name>
<dbReference type="EMBL" id="JBJKFK010003479">
    <property type="protein sequence ID" value="KAL3309866.1"/>
    <property type="molecule type" value="Genomic_DNA"/>
</dbReference>
<dbReference type="Proteomes" id="UP001626550">
    <property type="component" value="Unassembled WGS sequence"/>
</dbReference>